<dbReference type="NCBIfam" id="NF009179">
    <property type="entry name" value="PRK12527.1"/>
    <property type="match status" value="1"/>
</dbReference>
<evidence type="ECO:0000256" key="1">
    <source>
        <dbReference type="ARBA" id="ARBA00010641"/>
    </source>
</evidence>
<keyword evidence="3" id="KW-0731">Sigma factor</keyword>
<dbReference type="InterPro" id="IPR013249">
    <property type="entry name" value="RNA_pol_sigma70_r4_t2"/>
</dbReference>
<proteinExistence type="inferred from homology"/>
<dbReference type="AlphaFoldDB" id="A0A380ZZ81"/>
<dbReference type="Gene3D" id="1.10.1740.10">
    <property type="match status" value="1"/>
</dbReference>
<keyword evidence="4" id="KW-0804">Transcription</keyword>
<evidence type="ECO:0000313" key="8">
    <source>
        <dbReference type="Proteomes" id="UP000255014"/>
    </source>
</evidence>
<evidence type="ECO:0000313" key="7">
    <source>
        <dbReference type="EMBL" id="SUV64087.1"/>
    </source>
</evidence>
<protein>
    <submittedName>
        <fullName evidence="7">Probable RNA polymerase sigma factor fecI</fullName>
    </submittedName>
</protein>
<feature type="domain" description="RNA polymerase sigma-70 region 2" evidence="5">
    <location>
        <begin position="2"/>
        <end position="65"/>
    </location>
</feature>
<evidence type="ECO:0000259" key="5">
    <source>
        <dbReference type="Pfam" id="PF04542"/>
    </source>
</evidence>
<dbReference type="InterPro" id="IPR013325">
    <property type="entry name" value="RNA_pol_sigma_r2"/>
</dbReference>
<evidence type="ECO:0000256" key="4">
    <source>
        <dbReference type="ARBA" id="ARBA00023163"/>
    </source>
</evidence>
<dbReference type="RefSeq" id="WP_023852739.1">
    <property type="nucleotide sequence ID" value="NZ_AP024746.1"/>
</dbReference>
<dbReference type="GO" id="GO:0016987">
    <property type="term" value="F:sigma factor activity"/>
    <property type="evidence" value="ECO:0007669"/>
    <property type="project" value="UniProtKB-KW"/>
</dbReference>
<dbReference type="PANTHER" id="PTHR43133">
    <property type="entry name" value="RNA POLYMERASE ECF-TYPE SIGMA FACTO"/>
    <property type="match status" value="1"/>
</dbReference>
<dbReference type="EMBL" id="UFTT01000002">
    <property type="protein sequence ID" value="SUV64087.1"/>
    <property type="molecule type" value="Genomic_DNA"/>
</dbReference>
<dbReference type="GO" id="GO:0003677">
    <property type="term" value="F:DNA binding"/>
    <property type="evidence" value="ECO:0007669"/>
    <property type="project" value="InterPro"/>
</dbReference>
<accession>A0A380ZZ81</accession>
<dbReference type="InterPro" id="IPR014284">
    <property type="entry name" value="RNA_pol_sigma-70_dom"/>
</dbReference>
<dbReference type="NCBIfam" id="TIGR02937">
    <property type="entry name" value="sigma70-ECF"/>
    <property type="match status" value="1"/>
</dbReference>
<dbReference type="Gene3D" id="1.10.10.10">
    <property type="entry name" value="Winged helix-like DNA-binding domain superfamily/Winged helix DNA-binding domain"/>
    <property type="match status" value="1"/>
</dbReference>
<dbReference type="SUPFAM" id="SSF88946">
    <property type="entry name" value="Sigma2 domain of RNA polymerase sigma factors"/>
    <property type="match status" value="1"/>
</dbReference>
<feature type="domain" description="RNA polymerase sigma factor 70 region 4 type 2" evidence="6">
    <location>
        <begin position="97"/>
        <end position="149"/>
    </location>
</feature>
<dbReference type="InterPro" id="IPR036388">
    <property type="entry name" value="WH-like_DNA-bd_sf"/>
</dbReference>
<comment type="similarity">
    <text evidence="1">Belongs to the sigma-70 factor family. ECF subfamily.</text>
</comment>
<gene>
    <name evidence="7" type="primary">fecI_2</name>
    <name evidence="7" type="ORF">NCTC10911_01102</name>
</gene>
<dbReference type="Pfam" id="PF04542">
    <property type="entry name" value="Sigma70_r2"/>
    <property type="match status" value="1"/>
</dbReference>
<organism evidence="7 8">
    <name type="scientific">Bordetella pertussis</name>
    <dbReference type="NCBI Taxonomy" id="520"/>
    <lineage>
        <taxon>Bacteria</taxon>
        <taxon>Pseudomonadati</taxon>
        <taxon>Pseudomonadota</taxon>
        <taxon>Betaproteobacteria</taxon>
        <taxon>Burkholderiales</taxon>
        <taxon>Alcaligenaceae</taxon>
        <taxon>Bordetella</taxon>
    </lineage>
</organism>
<dbReference type="InterPro" id="IPR039425">
    <property type="entry name" value="RNA_pol_sigma-70-like"/>
</dbReference>
<evidence type="ECO:0000259" key="6">
    <source>
        <dbReference type="Pfam" id="PF08281"/>
    </source>
</evidence>
<dbReference type="CDD" id="cd06171">
    <property type="entry name" value="Sigma70_r4"/>
    <property type="match status" value="1"/>
</dbReference>
<dbReference type="GeneID" id="69600692"/>
<evidence type="ECO:0000256" key="2">
    <source>
        <dbReference type="ARBA" id="ARBA00023015"/>
    </source>
</evidence>
<dbReference type="PANTHER" id="PTHR43133:SF63">
    <property type="entry name" value="RNA POLYMERASE SIGMA FACTOR FECI-RELATED"/>
    <property type="match status" value="1"/>
</dbReference>
<dbReference type="InterPro" id="IPR013324">
    <property type="entry name" value="RNA_pol_sigma_r3/r4-like"/>
</dbReference>
<dbReference type="InterPro" id="IPR007627">
    <property type="entry name" value="RNA_pol_sigma70_r2"/>
</dbReference>
<reference evidence="7 8" key="1">
    <citation type="submission" date="2018-06" db="EMBL/GenBank/DDBJ databases">
        <authorList>
            <consortium name="Pathogen Informatics"/>
            <person name="Doyle S."/>
        </authorList>
    </citation>
    <scope>NUCLEOTIDE SEQUENCE [LARGE SCALE GENOMIC DNA]</scope>
    <source>
        <strain evidence="7 8">NCTC10911</strain>
    </source>
</reference>
<sequence length="174" mass="19668">MEQYYTELLRFLARKLGNSHDAADVAQEAYARVLDRNGSCAIVQPRAFLFRAALNLCTDLYRNRRGSQVMPLDAAAEAVRCEAPLQDERLYRRQQLARLERALQELPPACRQAFLMRQVEGMSHDEIANSLGISVDMVHKHLTRALRHCRSRCARGNTAPMPSCELSIGCIRPG</sequence>
<dbReference type="Pfam" id="PF08281">
    <property type="entry name" value="Sigma70_r4_2"/>
    <property type="match status" value="1"/>
</dbReference>
<name>A0A380ZZ81_BORPT</name>
<dbReference type="GO" id="GO:0006352">
    <property type="term" value="P:DNA-templated transcription initiation"/>
    <property type="evidence" value="ECO:0007669"/>
    <property type="project" value="InterPro"/>
</dbReference>
<dbReference type="Proteomes" id="UP000255014">
    <property type="component" value="Unassembled WGS sequence"/>
</dbReference>
<evidence type="ECO:0000256" key="3">
    <source>
        <dbReference type="ARBA" id="ARBA00023082"/>
    </source>
</evidence>
<keyword evidence="2" id="KW-0805">Transcription regulation</keyword>
<dbReference type="SUPFAM" id="SSF88659">
    <property type="entry name" value="Sigma3 and sigma4 domains of RNA polymerase sigma factors"/>
    <property type="match status" value="1"/>
</dbReference>